<evidence type="ECO:0000259" key="2">
    <source>
        <dbReference type="Pfam" id="PF09851"/>
    </source>
</evidence>
<dbReference type="RefSeq" id="WP_073993936.1">
    <property type="nucleotide sequence ID" value="NZ_FQYT01000016.1"/>
</dbReference>
<name>A0A1M6HY25_9FIRM</name>
<keyword evidence="1" id="KW-0472">Membrane</keyword>
<dbReference type="InterPro" id="IPR018649">
    <property type="entry name" value="SHOCT"/>
</dbReference>
<gene>
    <name evidence="3" type="ORF">SAMN02745691_01645</name>
</gene>
<sequence length="86" mass="9948">MYGFYGTGHNLFMQGGFGCIGIVFIILHILFWIAAICFAVKLYHKYFKRVGESKTKNNTAMAILRERYAKGEIDSEEFNKRKSDLE</sequence>
<dbReference type="Pfam" id="PF09851">
    <property type="entry name" value="SHOCT"/>
    <property type="match status" value="1"/>
</dbReference>
<evidence type="ECO:0000313" key="3">
    <source>
        <dbReference type="EMBL" id="SHJ27105.1"/>
    </source>
</evidence>
<protein>
    <submittedName>
        <fullName evidence="3">Putative membrane protein</fullName>
    </submittedName>
</protein>
<evidence type="ECO:0000313" key="4">
    <source>
        <dbReference type="Proteomes" id="UP000184342"/>
    </source>
</evidence>
<feature type="domain" description="SHOCT" evidence="2">
    <location>
        <begin position="60"/>
        <end position="85"/>
    </location>
</feature>
<keyword evidence="1" id="KW-1133">Transmembrane helix</keyword>
<dbReference type="STRING" id="1122934.SAMN02745691_01645"/>
<dbReference type="Proteomes" id="UP000184342">
    <property type="component" value="Unassembled WGS sequence"/>
</dbReference>
<accession>A0A1M6HY25</accession>
<dbReference type="EMBL" id="FQYT01000016">
    <property type="protein sequence ID" value="SHJ27105.1"/>
    <property type="molecule type" value="Genomic_DNA"/>
</dbReference>
<reference evidence="3 4" key="1">
    <citation type="submission" date="2016-11" db="EMBL/GenBank/DDBJ databases">
        <authorList>
            <person name="Jaros S."/>
            <person name="Januszkiewicz K."/>
            <person name="Wedrychowicz H."/>
        </authorList>
    </citation>
    <scope>NUCLEOTIDE SEQUENCE [LARGE SCALE GENOMIC DNA]</scope>
    <source>
        <strain evidence="3 4">DSM 15970</strain>
    </source>
</reference>
<keyword evidence="1" id="KW-0812">Transmembrane</keyword>
<proteinExistence type="predicted"/>
<dbReference type="AlphaFoldDB" id="A0A1M6HY25"/>
<keyword evidence="4" id="KW-1185">Reference proteome</keyword>
<organism evidence="3 4">
    <name type="scientific">Parasporobacterium paucivorans DSM 15970</name>
    <dbReference type="NCBI Taxonomy" id="1122934"/>
    <lineage>
        <taxon>Bacteria</taxon>
        <taxon>Bacillati</taxon>
        <taxon>Bacillota</taxon>
        <taxon>Clostridia</taxon>
        <taxon>Lachnospirales</taxon>
        <taxon>Lachnospiraceae</taxon>
        <taxon>Parasporobacterium</taxon>
    </lineage>
</organism>
<evidence type="ECO:0000256" key="1">
    <source>
        <dbReference type="SAM" id="Phobius"/>
    </source>
</evidence>
<feature type="transmembrane region" description="Helical" evidence="1">
    <location>
        <begin position="12"/>
        <end position="40"/>
    </location>
</feature>